<dbReference type="GO" id="GO:0051536">
    <property type="term" value="F:iron-sulfur cluster binding"/>
    <property type="evidence" value="ECO:0007669"/>
    <property type="project" value="InterPro"/>
</dbReference>
<evidence type="ECO:0000256" key="2">
    <source>
        <dbReference type="ARBA" id="ARBA00022827"/>
    </source>
</evidence>
<evidence type="ECO:0000256" key="1">
    <source>
        <dbReference type="ARBA" id="ARBA00022630"/>
    </source>
</evidence>
<accession>K1U0I7</accession>
<evidence type="ECO:0000313" key="4">
    <source>
        <dbReference type="EMBL" id="EKC65001.1"/>
    </source>
</evidence>
<dbReference type="Pfam" id="PF00111">
    <property type="entry name" value="Fer2"/>
    <property type="match status" value="1"/>
</dbReference>
<dbReference type="PANTHER" id="PTHR43644">
    <property type="entry name" value="NA(+)-TRANSLOCATING NADH-QUINONE REDUCTASE SUBUNIT"/>
    <property type="match status" value="1"/>
</dbReference>
<comment type="caution">
    <text evidence="4">The sequence shown here is derived from an EMBL/GenBank/DDBJ whole genome shotgun (WGS) entry which is preliminary data.</text>
</comment>
<reference evidence="4" key="1">
    <citation type="journal article" date="2013" name="Environ. Microbiol.">
        <title>Microbiota from the distal guts of lean and obese adolescents exhibit partial functional redundancy besides clear differences in community structure.</title>
        <authorList>
            <person name="Ferrer M."/>
            <person name="Ruiz A."/>
            <person name="Lanza F."/>
            <person name="Haange S.B."/>
            <person name="Oberbach A."/>
            <person name="Till H."/>
            <person name="Bargiela R."/>
            <person name="Campoy C."/>
            <person name="Segura M.T."/>
            <person name="Richter M."/>
            <person name="von Bergen M."/>
            <person name="Seifert J."/>
            <person name="Suarez A."/>
        </authorList>
    </citation>
    <scope>NUCLEOTIDE SEQUENCE</scope>
</reference>
<sequence>MTTTILIAIAAFLVITLVLVALLLYAKAKLTSSGEVTIDINNGEKVIRTESGSTLLATLANNKVFLPSACGGGGSCGMCKCQVLEGGGDILPT</sequence>
<dbReference type="PANTHER" id="PTHR43644:SF1">
    <property type="entry name" value="NAD(P)H-FLAVIN REDUCTASE"/>
    <property type="match status" value="1"/>
</dbReference>
<keyword evidence="2" id="KW-0274">FAD</keyword>
<protein>
    <submittedName>
        <fullName evidence="4">Na(+)-translocating NADH-quinone reductase subunit F</fullName>
    </submittedName>
</protein>
<gene>
    <name evidence="4" type="ORF">LEA_10562</name>
</gene>
<dbReference type="SUPFAM" id="SSF54292">
    <property type="entry name" value="2Fe-2S ferredoxin-like"/>
    <property type="match status" value="1"/>
</dbReference>
<dbReference type="EMBL" id="AJWY01007097">
    <property type="protein sequence ID" value="EKC65001.1"/>
    <property type="molecule type" value="Genomic_DNA"/>
</dbReference>
<dbReference type="Gene3D" id="3.10.20.30">
    <property type="match status" value="1"/>
</dbReference>
<dbReference type="InterPro" id="IPR001041">
    <property type="entry name" value="2Fe-2S_ferredoxin-type"/>
</dbReference>
<evidence type="ECO:0000259" key="3">
    <source>
        <dbReference type="PROSITE" id="PS51085"/>
    </source>
</evidence>
<dbReference type="PROSITE" id="PS51085">
    <property type="entry name" value="2FE2S_FER_2"/>
    <property type="match status" value="1"/>
</dbReference>
<feature type="non-terminal residue" evidence="4">
    <location>
        <position position="93"/>
    </location>
</feature>
<dbReference type="InterPro" id="IPR036010">
    <property type="entry name" value="2Fe-2S_ferredoxin-like_sf"/>
</dbReference>
<dbReference type="AlphaFoldDB" id="K1U0I7"/>
<name>K1U0I7_9ZZZZ</name>
<dbReference type="InterPro" id="IPR012675">
    <property type="entry name" value="Beta-grasp_dom_sf"/>
</dbReference>
<feature type="domain" description="2Fe-2S ferredoxin-type" evidence="3">
    <location>
        <begin position="34"/>
        <end position="93"/>
    </location>
</feature>
<proteinExistence type="predicted"/>
<keyword evidence="1" id="KW-0285">Flavoprotein</keyword>
<organism evidence="4">
    <name type="scientific">human gut metagenome</name>
    <dbReference type="NCBI Taxonomy" id="408170"/>
    <lineage>
        <taxon>unclassified sequences</taxon>
        <taxon>metagenomes</taxon>
        <taxon>organismal metagenomes</taxon>
    </lineage>
</organism>